<dbReference type="EMBL" id="UINC01017086">
    <property type="protein sequence ID" value="SVA70612.1"/>
    <property type="molecule type" value="Genomic_DNA"/>
</dbReference>
<dbReference type="Gene3D" id="3.40.50.1860">
    <property type="match status" value="1"/>
</dbReference>
<proteinExistence type="predicted"/>
<feature type="non-terminal residue" evidence="1">
    <location>
        <position position="82"/>
    </location>
</feature>
<dbReference type="AlphaFoldDB" id="A0A381Y1P6"/>
<name>A0A381Y1P6_9ZZZZ</name>
<protein>
    <submittedName>
        <fullName evidence="1">Uncharacterized protein</fullName>
    </submittedName>
</protein>
<evidence type="ECO:0000313" key="1">
    <source>
        <dbReference type="EMBL" id="SVA70612.1"/>
    </source>
</evidence>
<reference evidence="1" key="1">
    <citation type="submission" date="2018-05" db="EMBL/GenBank/DDBJ databases">
        <authorList>
            <person name="Lanie J.A."/>
            <person name="Ng W.-L."/>
            <person name="Kazmierczak K.M."/>
            <person name="Andrzejewski T.M."/>
            <person name="Davidsen T.M."/>
            <person name="Wayne K.J."/>
            <person name="Tettelin H."/>
            <person name="Glass J.I."/>
            <person name="Rusch D."/>
            <person name="Podicherti R."/>
            <person name="Tsui H.-C.T."/>
            <person name="Winkler M.E."/>
        </authorList>
    </citation>
    <scope>NUCLEOTIDE SEQUENCE</scope>
</reference>
<dbReference type="InterPro" id="IPR001920">
    <property type="entry name" value="Asp/Glu_race"/>
</dbReference>
<accession>A0A381Y1P6</accession>
<organism evidence="1">
    <name type="scientific">marine metagenome</name>
    <dbReference type="NCBI Taxonomy" id="408172"/>
    <lineage>
        <taxon>unclassified sequences</taxon>
        <taxon>metagenomes</taxon>
        <taxon>ecological metagenomes</taxon>
    </lineage>
</organism>
<dbReference type="GO" id="GO:0016855">
    <property type="term" value="F:racemase and epimerase activity, acting on amino acids and derivatives"/>
    <property type="evidence" value="ECO:0007669"/>
    <property type="project" value="InterPro"/>
</dbReference>
<gene>
    <name evidence="1" type="ORF">METZ01_LOCUS123466</name>
</gene>
<sequence length="82" mass="9133">MTVEKTTPESILKLQFKTDSGMGSRANIGMIVLSSDQTLELEFRTLLDFEGVALYHARIPNEMEITEETLAKMEAELPITAS</sequence>